<dbReference type="InterPro" id="IPR022907">
    <property type="entry name" value="VapC_family"/>
</dbReference>
<proteinExistence type="inferred from homology"/>
<name>A0A1H1GWR3_9ACTN</name>
<evidence type="ECO:0000313" key="10">
    <source>
        <dbReference type="EMBL" id="SDR17276.1"/>
    </source>
</evidence>
<evidence type="ECO:0000256" key="7">
    <source>
        <dbReference type="ARBA" id="ARBA00038093"/>
    </source>
</evidence>
<dbReference type="OrthoDB" id="9815354at2"/>
<reference evidence="11" key="1">
    <citation type="submission" date="2016-10" db="EMBL/GenBank/DDBJ databases">
        <authorList>
            <person name="Varghese N."/>
            <person name="Submissions S."/>
        </authorList>
    </citation>
    <scope>NUCLEOTIDE SEQUENCE [LARGE SCALE GENOMIC DNA]</scope>
    <source>
        <strain evidence="11">DSM 45459</strain>
    </source>
</reference>
<dbReference type="Proteomes" id="UP000199301">
    <property type="component" value="Unassembled WGS sequence"/>
</dbReference>
<comment type="similarity">
    <text evidence="7 8">Belongs to the PINc/VapC protein family.</text>
</comment>
<keyword evidence="2 8" id="KW-1277">Toxin-antitoxin system</keyword>
<keyword evidence="3 8" id="KW-0540">Nuclease</keyword>
<accession>A0A1H1GWR3</accession>
<comment type="cofactor">
    <cofactor evidence="1 8">
        <name>Mg(2+)</name>
        <dbReference type="ChEBI" id="CHEBI:18420"/>
    </cofactor>
</comment>
<evidence type="ECO:0000256" key="3">
    <source>
        <dbReference type="ARBA" id="ARBA00022722"/>
    </source>
</evidence>
<dbReference type="HAMAP" id="MF_00265">
    <property type="entry name" value="VapC_Nob1"/>
    <property type="match status" value="1"/>
</dbReference>
<dbReference type="EMBL" id="FNKO01000002">
    <property type="protein sequence ID" value="SDR17276.1"/>
    <property type="molecule type" value="Genomic_DNA"/>
</dbReference>
<keyword evidence="5 8" id="KW-0378">Hydrolase</keyword>
<organism evidence="10 11">
    <name type="scientific">Actinopolyspora saharensis</name>
    <dbReference type="NCBI Taxonomy" id="995062"/>
    <lineage>
        <taxon>Bacteria</taxon>
        <taxon>Bacillati</taxon>
        <taxon>Actinomycetota</taxon>
        <taxon>Actinomycetes</taxon>
        <taxon>Actinopolysporales</taxon>
        <taxon>Actinopolysporaceae</taxon>
        <taxon>Actinopolyspora</taxon>
    </lineage>
</organism>
<feature type="binding site" evidence="8">
    <location>
        <position position="5"/>
    </location>
    <ligand>
        <name>Mg(2+)</name>
        <dbReference type="ChEBI" id="CHEBI:18420"/>
    </ligand>
</feature>
<dbReference type="GO" id="GO:0000287">
    <property type="term" value="F:magnesium ion binding"/>
    <property type="evidence" value="ECO:0007669"/>
    <property type="project" value="UniProtKB-UniRule"/>
</dbReference>
<dbReference type="InterPro" id="IPR029060">
    <property type="entry name" value="PIN-like_dom_sf"/>
</dbReference>
<feature type="domain" description="PIN" evidence="9">
    <location>
        <begin position="2"/>
        <end position="129"/>
    </location>
</feature>
<dbReference type="GO" id="GO:0016787">
    <property type="term" value="F:hydrolase activity"/>
    <property type="evidence" value="ECO:0007669"/>
    <property type="project" value="UniProtKB-KW"/>
</dbReference>
<dbReference type="RefSeq" id="WP_092526542.1">
    <property type="nucleotide sequence ID" value="NZ_FNKO01000002.1"/>
</dbReference>
<keyword evidence="4 8" id="KW-0479">Metal-binding</keyword>
<keyword evidence="11" id="KW-1185">Reference proteome</keyword>
<feature type="binding site" evidence="8">
    <location>
        <position position="104"/>
    </location>
    <ligand>
        <name>Mg(2+)</name>
        <dbReference type="ChEBI" id="CHEBI:18420"/>
    </ligand>
</feature>
<evidence type="ECO:0000256" key="5">
    <source>
        <dbReference type="ARBA" id="ARBA00022801"/>
    </source>
</evidence>
<evidence type="ECO:0000256" key="4">
    <source>
        <dbReference type="ARBA" id="ARBA00022723"/>
    </source>
</evidence>
<evidence type="ECO:0000256" key="6">
    <source>
        <dbReference type="ARBA" id="ARBA00022842"/>
    </source>
</evidence>
<dbReference type="PANTHER" id="PTHR33653">
    <property type="entry name" value="RIBONUCLEASE VAPC2"/>
    <property type="match status" value="1"/>
</dbReference>
<dbReference type="CDD" id="cd18731">
    <property type="entry name" value="PIN_NgFitB-like"/>
    <property type="match status" value="1"/>
</dbReference>
<dbReference type="InterPro" id="IPR050556">
    <property type="entry name" value="Type_II_TA_system_RNase"/>
</dbReference>
<dbReference type="GO" id="GO:0090729">
    <property type="term" value="F:toxin activity"/>
    <property type="evidence" value="ECO:0007669"/>
    <property type="project" value="UniProtKB-KW"/>
</dbReference>
<dbReference type="Pfam" id="PF01850">
    <property type="entry name" value="PIN"/>
    <property type="match status" value="1"/>
</dbReference>
<protein>
    <recommendedName>
        <fullName evidence="8">Ribonuclease VapC</fullName>
        <shortName evidence="8">RNase VapC</shortName>
        <ecNumber evidence="8">3.1.-.-</ecNumber>
    </recommendedName>
    <alternativeName>
        <fullName evidence="8">Toxin VapC</fullName>
    </alternativeName>
</protein>
<evidence type="ECO:0000256" key="2">
    <source>
        <dbReference type="ARBA" id="ARBA00022649"/>
    </source>
</evidence>
<evidence type="ECO:0000259" key="9">
    <source>
        <dbReference type="Pfam" id="PF01850"/>
    </source>
</evidence>
<comment type="function">
    <text evidence="8">Toxic component of a toxin-antitoxin (TA) system. An RNase.</text>
</comment>
<dbReference type="EC" id="3.1.-.-" evidence="8"/>
<gene>
    <name evidence="8" type="primary">vapC</name>
    <name evidence="10" type="ORF">SAMN04489718_3916</name>
</gene>
<dbReference type="Gene3D" id="3.40.50.1010">
    <property type="entry name" value="5'-nuclease"/>
    <property type="match status" value="1"/>
</dbReference>
<keyword evidence="8" id="KW-0800">Toxin</keyword>
<evidence type="ECO:0000256" key="8">
    <source>
        <dbReference type="HAMAP-Rule" id="MF_00265"/>
    </source>
</evidence>
<evidence type="ECO:0000313" key="11">
    <source>
        <dbReference type="Proteomes" id="UP000199301"/>
    </source>
</evidence>
<dbReference type="AlphaFoldDB" id="A0A1H1GWR3"/>
<evidence type="ECO:0000256" key="1">
    <source>
        <dbReference type="ARBA" id="ARBA00001946"/>
    </source>
</evidence>
<dbReference type="GO" id="GO:0004540">
    <property type="term" value="F:RNA nuclease activity"/>
    <property type="evidence" value="ECO:0007669"/>
    <property type="project" value="InterPro"/>
</dbReference>
<dbReference type="InterPro" id="IPR002716">
    <property type="entry name" value="PIN_dom"/>
</dbReference>
<sequence length="146" mass="15901">MIILDTDVVSELLRAHPDRSVLEWLDSLAVDEVAITAITVAELLHGAARLPDGQRKTALGEAVRSVVDDDFHGRVQSFDSIAASHYGDVLVGRERQGRPITLADAQIAAICRARGATLATRNTKDFEDTGIELVNPWNSERPTRSS</sequence>
<dbReference type="PANTHER" id="PTHR33653:SF1">
    <property type="entry name" value="RIBONUCLEASE VAPC2"/>
    <property type="match status" value="1"/>
</dbReference>
<dbReference type="SUPFAM" id="SSF88723">
    <property type="entry name" value="PIN domain-like"/>
    <property type="match status" value="1"/>
</dbReference>
<keyword evidence="6 8" id="KW-0460">Magnesium</keyword>